<dbReference type="SUPFAM" id="SSF69322">
    <property type="entry name" value="Tricorn protease domain 2"/>
    <property type="match status" value="1"/>
</dbReference>
<evidence type="ECO:0000259" key="10">
    <source>
        <dbReference type="Pfam" id="PF23878"/>
    </source>
</evidence>
<proteinExistence type="inferred from homology"/>
<dbReference type="EMBL" id="JACAZE010000027">
    <property type="protein sequence ID" value="KAF7290054.1"/>
    <property type="molecule type" value="Genomic_DNA"/>
</dbReference>
<feature type="domain" description="ELP1 alpha-solenoid" evidence="11">
    <location>
        <begin position="806"/>
        <end position="914"/>
    </location>
</feature>
<feature type="domain" description="ELP1 first N-terminal beta-propeller" evidence="8">
    <location>
        <begin position="1"/>
        <end position="382"/>
    </location>
</feature>
<evidence type="ECO:0000256" key="5">
    <source>
        <dbReference type="PIRNR" id="PIRNR017233"/>
    </source>
</evidence>
<protein>
    <recommendedName>
        <fullName evidence="5">Elongator complex protein 1</fullName>
    </recommendedName>
</protein>
<dbReference type="InterPro" id="IPR006849">
    <property type="entry name" value="Elp1"/>
</dbReference>
<dbReference type="UniPathway" id="UPA00988"/>
<evidence type="ECO:0000313" key="14">
    <source>
        <dbReference type="Proteomes" id="UP000613580"/>
    </source>
</evidence>
<reference evidence="13" key="1">
    <citation type="submission" date="2020-05" db="EMBL/GenBank/DDBJ databases">
        <title>Mycena genomes resolve the evolution of fungal bioluminescence.</title>
        <authorList>
            <person name="Tsai I.J."/>
        </authorList>
    </citation>
    <scope>NUCLEOTIDE SEQUENCE</scope>
    <source>
        <strain evidence="13">110903Hualien_Pintung</strain>
    </source>
</reference>
<feature type="region of interest" description="Disordered" evidence="7">
    <location>
        <begin position="1295"/>
        <end position="1318"/>
    </location>
</feature>
<dbReference type="InterPro" id="IPR056165">
    <property type="entry name" value="Beta-prop_ELP1_2nd"/>
</dbReference>
<dbReference type="Pfam" id="PF23925">
    <property type="entry name" value="A-sol_ELP1"/>
    <property type="match status" value="2"/>
</dbReference>
<evidence type="ECO:0000256" key="7">
    <source>
        <dbReference type="SAM" id="MobiDB-lite"/>
    </source>
</evidence>
<keyword evidence="13" id="KW-0251">Elongation factor</keyword>
<evidence type="ECO:0000256" key="2">
    <source>
        <dbReference type="ARBA" id="ARBA00006086"/>
    </source>
</evidence>
<evidence type="ECO:0000256" key="6">
    <source>
        <dbReference type="SAM" id="Coils"/>
    </source>
</evidence>
<accession>A0A8H6VQJ9</accession>
<evidence type="ECO:0000256" key="3">
    <source>
        <dbReference type="ARBA" id="ARBA00022490"/>
    </source>
</evidence>
<evidence type="ECO:0000259" key="9">
    <source>
        <dbReference type="Pfam" id="PF23797"/>
    </source>
</evidence>
<feature type="domain" description="ELP1 three-helical bundle" evidence="12">
    <location>
        <begin position="1097"/>
        <end position="1272"/>
    </location>
</feature>
<feature type="domain" description="ELP1 alpha-solenoid" evidence="11">
    <location>
        <begin position="736"/>
        <end position="801"/>
    </location>
</feature>
<dbReference type="PIRSF" id="PIRSF017233">
    <property type="entry name" value="IKAP"/>
    <property type="match status" value="1"/>
</dbReference>
<evidence type="ECO:0000313" key="13">
    <source>
        <dbReference type="EMBL" id="KAF7290054.1"/>
    </source>
</evidence>
<dbReference type="InterPro" id="IPR056166">
    <property type="entry name" value="TPR_ELP1"/>
</dbReference>
<sequence>MRNLALSAEVVSTLPDTTLSRTALDLDENVLYAVSEGRIDDGQVEVRIWRIPETGPSTPEMLTMFTTAASATDTRDQVAELRFLPESRKLCILVRGGDIAMIPIDDEDPVPEVEGTVESGILAAAWSPDDELLAVVTGEHKLTLMTATFDMLSDAPLFTNELGEDAQVNVGWGSKQTQFHGSLGKAAAQAPTQKVVGSSPDDDTRARISWRGDGAFFVVSALSQSDPKYRPLRVYDRQAVLQSTSEAVPGLEHALSWRPSGNLIAGTQRFGAQEGLGAGTEGRHDLVFFERNGLRHGEFRIRHEELGLLETKSAERKWGYRVRELNWSSDSNVLGIWIEKDDGDVFQLWTTGNYHWYLKHEMAAPTSSQEPGRFTSILWHPERALELTLTTSSQIIRRTFALETWNSPTQLPNDSGTVAVLDGAKVLLTPFRTQNVPPPMSSFQLSLNQTRGVPVHLALSPLNETLALLWEDGHLELWDLHTRIKPGPGKIMDPTSVFSADVGGCHRQVVFPPRSDTVYLLGPGRHGHDRDVVTVVPTSDAKAGPRTIELPATNGRLIPYARDAESVIWQARDGGLFEGEYDVHALANQTNASFVPAVDLELGAGSASPLDHDGANVAFPEFCSDVQAVYAEQQDAVVGLAASGKLYAITLASGTCRTLATNATSLVVASGFVIFTSSTHEAVFVHITSLFTSEPNEQTWERRRVERGSRIVVPAPSNMSLVLQMPRGNLETINPRPLVMEVVRQDLDAKNYRKAFLACRKHRIDLGALVEHDPAVFMSNLKLFAEQIQEVDYLNLFLTTIGQGSKDHAKTAALCDALRNELESKDLTKYVNSILTAYMVKTPADPEAGLTLLLRLRESDPHLVEDAVKYIIFLVDANRLFDTALGMYDFSLVLMIAQHAQKDPREYLPFLRELRSLEANYQRFRIDDHLKRYDRALRHIHLAGGDRFDEAVAYIEKHRLHELAISIWKGSERYNSILEIYGDWLFERREFRQASFVFVQAGALSKAMVAQEKGLEWQELFDLASQTGMDQEDIVAMGYRVAEDLVSKKRPAEAARVLLDYAQDTREAVIALVQGNLFSEARRVATLHEASELLTDVIHPAALESRSQIAEDLEEMKEQLRKQLNRIRELRVKKLEEPDAFYGAEDDLNLHNVDAMTDISMAPTAFTRYTVAPTTISRTSTKKTSRSKRKSERKAGRKGTVEEEEYLLKSITKLVGRFNATQGSFFPPLQSDARQLLPHLAQFTPEHAAEGIALQAELEEFEAEFVAAVDEIWTPVAKPVVEDGEQEMFRAMAMGAQAQPSDPLEKVPKPDPKGTEDWRMRVFV</sequence>
<keyword evidence="13" id="KW-0648">Protein biosynthesis</keyword>
<feature type="domain" description="ELP1 TPR" evidence="10">
    <location>
        <begin position="921"/>
        <end position="1083"/>
    </location>
</feature>
<feature type="domain" description="ELP1 N-terminal second beta-propeller" evidence="9">
    <location>
        <begin position="420"/>
        <end position="712"/>
    </location>
</feature>
<dbReference type="InterPro" id="IPR056169">
    <property type="entry name" value="HB_ELP1"/>
</dbReference>
<evidence type="ECO:0000259" key="8">
    <source>
        <dbReference type="Pfam" id="PF04762"/>
    </source>
</evidence>
<dbReference type="GO" id="GO:0005634">
    <property type="term" value="C:nucleus"/>
    <property type="evidence" value="ECO:0007669"/>
    <property type="project" value="UniProtKB-SubCell"/>
</dbReference>
<keyword evidence="3 5" id="KW-0963">Cytoplasm</keyword>
<dbReference type="PANTHER" id="PTHR12747">
    <property type="entry name" value="ELONGATOR COMPLEX PROTEIN 1"/>
    <property type="match status" value="1"/>
</dbReference>
<gene>
    <name evidence="13" type="ORF">HMN09_01310500</name>
</gene>
<evidence type="ECO:0000259" key="12">
    <source>
        <dbReference type="Pfam" id="PF23936"/>
    </source>
</evidence>
<dbReference type="GO" id="GO:0003746">
    <property type="term" value="F:translation elongation factor activity"/>
    <property type="evidence" value="ECO:0007669"/>
    <property type="project" value="UniProtKB-KW"/>
</dbReference>
<feature type="compositionally biased region" description="Basic residues" evidence="7">
    <location>
        <begin position="1180"/>
        <end position="1197"/>
    </location>
</feature>
<organism evidence="13 14">
    <name type="scientific">Mycena chlorophos</name>
    <name type="common">Agaric fungus</name>
    <name type="synonym">Agaricus chlorophos</name>
    <dbReference type="NCBI Taxonomy" id="658473"/>
    <lineage>
        <taxon>Eukaryota</taxon>
        <taxon>Fungi</taxon>
        <taxon>Dikarya</taxon>
        <taxon>Basidiomycota</taxon>
        <taxon>Agaricomycotina</taxon>
        <taxon>Agaricomycetes</taxon>
        <taxon>Agaricomycetidae</taxon>
        <taxon>Agaricales</taxon>
        <taxon>Marasmiineae</taxon>
        <taxon>Mycenaceae</taxon>
        <taxon>Mycena</taxon>
    </lineage>
</organism>
<feature type="region of interest" description="Disordered" evidence="7">
    <location>
        <begin position="1176"/>
        <end position="1199"/>
    </location>
</feature>
<dbReference type="GO" id="GO:0002926">
    <property type="term" value="P:tRNA wobble base 5-methoxycarbonylmethyl-2-thiouridinylation"/>
    <property type="evidence" value="ECO:0007669"/>
    <property type="project" value="TreeGrafter"/>
</dbReference>
<dbReference type="GO" id="GO:0005829">
    <property type="term" value="C:cytosol"/>
    <property type="evidence" value="ECO:0007669"/>
    <property type="project" value="TreeGrafter"/>
</dbReference>
<evidence type="ECO:0000256" key="4">
    <source>
        <dbReference type="ARBA" id="ARBA00022694"/>
    </source>
</evidence>
<dbReference type="Pfam" id="PF23878">
    <property type="entry name" value="TPR_ELP1"/>
    <property type="match status" value="1"/>
</dbReference>
<dbReference type="Proteomes" id="UP000613580">
    <property type="component" value="Unassembled WGS sequence"/>
</dbReference>
<comment type="subcellular location">
    <subcellularLocation>
        <location evidence="5">Cytoplasm</location>
    </subcellularLocation>
    <subcellularLocation>
        <location evidence="5">Nucleus</location>
    </subcellularLocation>
</comment>
<keyword evidence="4" id="KW-0819">tRNA processing</keyword>
<dbReference type="Pfam" id="PF23936">
    <property type="entry name" value="HB_ELP1"/>
    <property type="match status" value="1"/>
</dbReference>
<comment type="pathway">
    <text evidence="1">tRNA modification; 5-methoxycarbonylmethyl-2-thiouridine-tRNA biosynthesis.</text>
</comment>
<dbReference type="InterPro" id="IPR056164">
    <property type="entry name" value="Beta-prop_ELP1_1st"/>
</dbReference>
<comment type="function">
    <text evidence="5">Component of the elongator complex which is required for multiple tRNA modifications, including mcm5U (5-methoxycarbonylmethyl uridine), mcm5s2U (5-methoxycarbonylmethyl-2-thiouridine), and ncm5U (5-carbamoylmethyl uridine). The elongator complex catalyzes formation of carboxymethyluridine in the wobble base at position 34 in tRNAs.</text>
</comment>
<dbReference type="GO" id="GO:0000049">
    <property type="term" value="F:tRNA binding"/>
    <property type="evidence" value="ECO:0007669"/>
    <property type="project" value="TreeGrafter"/>
</dbReference>
<dbReference type="GO" id="GO:0033588">
    <property type="term" value="C:elongator holoenzyme complex"/>
    <property type="evidence" value="ECO:0007669"/>
    <property type="project" value="InterPro"/>
</dbReference>
<dbReference type="Pfam" id="PF23797">
    <property type="entry name" value="Beta-prop_ELP1_2nd"/>
    <property type="match status" value="1"/>
</dbReference>
<comment type="caution">
    <text evidence="13">The sequence shown here is derived from an EMBL/GenBank/DDBJ whole genome shotgun (WGS) entry which is preliminary data.</text>
</comment>
<name>A0A8H6VQJ9_MYCCL</name>
<comment type="similarity">
    <text evidence="2 5">Belongs to the ELP1/IKA1 family.</text>
</comment>
<dbReference type="PANTHER" id="PTHR12747:SF0">
    <property type="entry name" value="ELONGATOR COMPLEX PROTEIN 1"/>
    <property type="match status" value="1"/>
</dbReference>
<keyword evidence="14" id="KW-1185">Reference proteome</keyword>
<feature type="compositionally biased region" description="Basic and acidic residues" evidence="7">
    <location>
        <begin position="1303"/>
        <end position="1318"/>
    </location>
</feature>
<evidence type="ECO:0000259" key="11">
    <source>
        <dbReference type="Pfam" id="PF23925"/>
    </source>
</evidence>
<dbReference type="InterPro" id="IPR056167">
    <property type="entry name" value="A-sol_ELP1"/>
</dbReference>
<feature type="coiled-coil region" evidence="6">
    <location>
        <begin position="1103"/>
        <end position="1137"/>
    </location>
</feature>
<keyword evidence="5" id="KW-0539">Nucleus</keyword>
<dbReference type="Pfam" id="PF04762">
    <property type="entry name" value="Beta-prop_ELP1_1st"/>
    <property type="match status" value="1"/>
</dbReference>
<dbReference type="OrthoDB" id="40048at2759"/>
<evidence type="ECO:0000256" key="1">
    <source>
        <dbReference type="ARBA" id="ARBA00005043"/>
    </source>
</evidence>
<keyword evidence="6" id="KW-0175">Coiled coil</keyword>